<dbReference type="GeneID" id="78456062"/>
<gene>
    <name evidence="2" type="ORF">NCTC12112_01501</name>
</gene>
<keyword evidence="1" id="KW-0175">Coiled coil</keyword>
<dbReference type="EMBL" id="LS483487">
    <property type="protein sequence ID" value="SQJ02615.1"/>
    <property type="molecule type" value="Genomic_DNA"/>
</dbReference>
<feature type="coiled-coil region" evidence="1">
    <location>
        <begin position="54"/>
        <end position="81"/>
    </location>
</feature>
<protein>
    <submittedName>
        <fullName evidence="2">Uncharacterized protein</fullName>
    </submittedName>
</protein>
<dbReference type="RefSeq" id="WP_005976994.1">
    <property type="nucleotide sequence ID" value="NZ_CABKNW010000001.1"/>
</dbReference>
<proteinExistence type="predicted"/>
<dbReference type="AlphaFoldDB" id="A0AAN1NCE5"/>
<evidence type="ECO:0000256" key="1">
    <source>
        <dbReference type="SAM" id="Coils"/>
    </source>
</evidence>
<evidence type="ECO:0000313" key="2">
    <source>
        <dbReference type="EMBL" id="SQJ02615.1"/>
    </source>
</evidence>
<sequence>MNENIEIYFKIVTTTVTFLLGYHRYIFSLFEKKVDRTVCEKERLFIEKFRGENIRTLTDGIKRIEERMTRIEEQLMKQNKC</sequence>
<accession>A0AAN1NCE5</accession>
<dbReference type="KEGG" id="ful:C4N20_14645"/>
<dbReference type="KEGG" id="ful:C4N20_12830"/>
<dbReference type="Proteomes" id="UP000249008">
    <property type="component" value="Chromosome 1"/>
</dbReference>
<reference evidence="2 3" key="1">
    <citation type="submission" date="2018-06" db="EMBL/GenBank/DDBJ databases">
        <authorList>
            <consortium name="Pathogen Informatics"/>
            <person name="Doyle S."/>
        </authorList>
    </citation>
    <scope>NUCLEOTIDE SEQUENCE [LARGE SCALE GENOMIC DNA]</scope>
    <source>
        <strain evidence="2 3">NCTC12112</strain>
    </source>
</reference>
<organism evidence="2 3">
    <name type="scientific">Fusobacterium ulcerans</name>
    <dbReference type="NCBI Taxonomy" id="861"/>
    <lineage>
        <taxon>Bacteria</taxon>
        <taxon>Fusobacteriati</taxon>
        <taxon>Fusobacteriota</taxon>
        <taxon>Fusobacteriia</taxon>
        <taxon>Fusobacteriales</taxon>
        <taxon>Fusobacteriaceae</taxon>
        <taxon>Fusobacterium</taxon>
    </lineage>
</organism>
<evidence type="ECO:0000313" key="3">
    <source>
        <dbReference type="Proteomes" id="UP000249008"/>
    </source>
</evidence>
<name>A0AAN1NCE5_9FUSO</name>